<proteinExistence type="inferred from homology"/>
<dbReference type="InterPro" id="IPR038107">
    <property type="entry name" value="Glycos_transf_N_sf"/>
</dbReference>
<comment type="subcellular location">
    <subcellularLocation>
        <location evidence="9">Cell membrane</location>
    </subcellularLocation>
</comment>
<comment type="function">
    <text evidence="9">Involved in lipopolysaccharide (LPS) biosynthesis. Catalyzes the transfer of 3-deoxy-D-manno-octulosonate (Kdo) residue(s) from CMP-Kdo to lipid IV(A), the tetraacyldisaccharide-1,4'-bisphosphate precursor of lipid A.</text>
</comment>
<dbReference type="PANTHER" id="PTHR42755">
    <property type="entry name" value="3-DEOXY-MANNO-OCTULOSONATE CYTIDYLYLTRANSFERASE"/>
    <property type="match status" value="1"/>
</dbReference>
<dbReference type="GO" id="GO:0009245">
    <property type="term" value="P:lipid A biosynthetic process"/>
    <property type="evidence" value="ECO:0007669"/>
    <property type="project" value="TreeGrafter"/>
</dbReference>
<evidence type="ECO:0000256" key="6">
    <source>
        <dbReference type="ARBA" id="ARBA00049183"/>
    </source>
</evidence>
<dbReference type="UniPathway" id="UPA00958"/>
<evidence type="ECO:0000256" key="4">
    <source>
        <dbReference type="ARBA" id="ARBA00022679"/>
    </source>
</evidence>
<dbReference type="InterPro" id="IPR007507">
    <property type="entry name" value="Glycos_transf_N"/>
</dbReference>
<organism evidence="12 13">
    <name type="scientific">Cupriavidus gilardii</name>
    <dbReference type="NCBI Taxonomy" id="82541"/>
    <lineage>
        <taxon>Bacteria</taxon>
        <taxon>Pseudomonadati</taxon>
        <taxon>Pseudomonadota</taxon>
        <taxon>Betaproteobacteria</taxon>
        <taxon>Burkholderiales</taxon>
        <taxon>Burkholderiaceae</taxon>
        <taxon>Cupriavidus</taxon>
    </lineage>
</organism>
<evidence type="ECO:0000256" key="3">
    <source>
        <dbReference type="ARBA" id="ARBA00019077"/>
    </source>
</evidence>
<reference evidence="12 13" key="1">
    <citation type="submission" date="2020-05" db="EMBL/GenBank/DDBJ databases">
        <title>MicrobeNet Type strains.</title>
        <authorList>
            <person name="Nicholson A.C."/>
        </authorList>
    </citation>
    <scope>NUCLEOTIDE SEQUENCE [LARGE SCALE GENOMIC DNA]</scope>
    <source>
        <strain evidence="12 13">ATCC 700815</strain>
    </source>
</reference>
<feature type="region of interest" description="Disordered" evidence="10">
    <location>
        <begin position="441"/>
        <end position="472"/>
    </location>
</feature>
<evidence type="ECO:0000313" key="13">
    <source>
        <dbReference type="Proteomes" id="UP000542973"/>
    </source>
</evidence>
<dbReference type="GO" id="GO:0005886">
    <property type="term" value="C:plasma membrane"/>
    <property type="evidence" value="ECO:0007669"/>
    <property type="project" value="UniProtKB-SubCell"/>
</dbReference>
<dbReference type="EMBL" id="JABEMD010000002">
    <property type="protein sequence ID" value="NNH09729.1"/>
    <property type="molecule type" value="Genomic_DNA"/>
</dbReference>
<dbReference type="EC" id="2.4.99.12" evidence="2 9"/>
<dbReference type="GO" id="GO:0009244">
    <property type="term" value="P:lipopolysaccharide core region biosynthetic process"/>
    <property type="evidence" value="ECO:0007669"/>
    <property type="project" value="UniProtKB-UniRule"/>
</dbReference>
<protein>
    <recommendedName>
        <fullName evidence="3 9">3-deoxy-D-manno-octulosonic acid transferase</fullName>
        <shortName evidence="9">Kdo transferase</shortName>
        <ecNumber evidence="2 9">2.4.99.12</ecNumber>
    </recommendedName>
    <alternativeName>
        <fullName evidence="5 9">Lipid IV(A) 3-deoxy-D-manno-octulosonic acid transferase</fullName>
    </alternativeName>
</protein>
<feature type="compositionally biased region" description="Low complexity" evidence="10">
    <location>
        <begin position="453"/>
        <end position="472"/>
    </location>
</feature>
<keyword evidence="9" id="KW-1003">Cell membrane</keyword>
<evidence type="ECO:0000256" key="8">
    <source>
        <dbReference type="PIRSR" id="PIRSR639901-2"/>
    </source>
</evidence>
<dbReference type="SUPFAM" id="SSF53756">
    <property type="entry name" value="UDP-Glycosyltransferase/glycogen phosphorylase"/>
    <property type="match status" value="1"/>
</dbReference>
<feature type="domain" description="3-deoxy-D-manno-octulosonic-acid transferase N-terminal" evidence="11">
    <location>
        <begin position="34"/>
        <end position="217"/>
    </location>
</feature>
<sequence length="472" mass="51023">MLRVLYNLAWGLILPAALARLAWRARKEPGYLRHVGERLGRYEGLPTQGPWIWVHAVSVGETRAAQPLIARLLAAYPGHRIVLTHMTPTGRQTGAELFGAEMATDPPRLVQCYLPYDVPALVRRFLAHFRPEAGMLMETEVWPNLVRGARLAGVPLYLVNARLSPRSFRRTARFGLAAAAMYADFTEVLAQTQGDAERFRALGVAAVRVTGNLKFDMQPSAEQIERGQRLRRAFGTRPVLAAASTREGEEAMLLDALSRWRKLCGDVWGKGSGDERPPALLLVPRHPQRFDAVAAMVTQTGFTLQRRSALDEDGLDRPIEADVLLGDSMGEMAMYFAASDVAFIGGSLLPLGGQNLIEACAVGTPVLIGPHTFNFAQATDDAIAAGACLRIDSAEQLMHTAAVLLSDRERLARMQTQARAFAGEHRGATARTVEALVPALPAPAQAPTPPTPAGHAGHAADGSAPPHSEGTR</sequence>
<gene>
    <name evidence="12" type="ORF">HLB16_02385</name>
</gene>
<evidence type="ECO:0000256" key="10">
    <source>
        <dbReference type="SAM" id="MobiDB-lite"/>
    </source>
</evidence>
<comment type="similarity">
    <text evidence="9">Belongs to the glycosyltransferase group 1 family.</text>
</comment>
<dbReference type="InterPro" id="IPR039901">
    <property type="entry name" value="Kdotransferase"/>
</dbReference>
<evidence type="ECO:0000313" key="12">
    <source>
        <dbReference type="EMBL" id="NNH09729.1"/>
    </source>
</evidence>
<dbReference type="Proteomes" id="UP000542973">
    <property type="component" value="Unassembled WGS sequence"/>
</dbReference>
<evidence type="ECO:0000256" key="9">
    <source>
        <dbReference type="RuleBase" id="RU365103"/>
    </source>
</evidence>
<dbReference type="GO" id="GO:0043842">
    <property type="term" value="F:Kdo transferase activity"/>
    <property type="evidence" value="ECO:0007669"/>
    <property type="project" value="UniProtKB-EC"/>
</dbReference>
<evidence type="ECO:0000259" key="11">
    <source>
        <dbReference type="Pfam" id="PF04413"/>
    </source>
</evidence>
<dbReference type="NCBIfam" id="NF004386">
    <property type="entry name" value="PRK05749.1-2"/>
    <property type="match status" value="1"/>
</dbReference>
<dbReference type="RefSeq" id="WP_082371600.1">
    <property type="nucleotide sequence ID" value="NZ_BAAAEB010000007.1"/>
</dbReference>
<dbReference type="AlphaFoldDB" id="A0A849BGA0"/>
<keyword evidence="9" id="KW-0472">Membrane</keyword>
<name>A0A849BGA0_9BURK</name>
<comment type="pathway">
    <text evidence="1 9">Bacterial outer membrane biogenesis; LPS core biosynthesis.</text>
</comment>
<feature type="compositionally biased region" description="Pro residues" evidence="10">
    <location>
        <begin position="441"/>
        <end position="452"/>
    </location>
</feature>
<comment type="catalytic activity">
    <reaction evidence="6 9">
        <text>lipid IVA (E. coli) + CMP-3-deoxy-beta-D-manno-octulosonate = alpha-Kdo-(2-&gt;6)-lipid IVA (E. coli) + CMP + H(+)</text>
        <dbReference type="Rhea" id="RHEA:28066"/>
        <dbReference type="ChEBI" id="CHEBI:15378"/>
        <dbReference type="ChEBI" id="CHEBI:58603"/>
        <dbReference type="ChEBI" id="CHEBI:60364"/>
        <dbReference type="ChEBI" id="CHEBI:60377"/>
        <dbReference type="ChEBI" id="CHEBI:85987"/>
        <dbReference type="EC" id="2.4.99.12"/>
    </reaction>
</comment>
<feature type="site" description="Transition state stabilizer" evidence="8">
    <location>
        <position position="138"/>
    </location>
</feature>
<keyword evidence="4 9" id="KW-0808">Transferase</keyword>
<feature type="active site" description="Proton acceptor" evidence="7">
    <location>
        <position position="61"/>
    </location>
</feature>
<evidence type="ECO:0000256" key="7">
    <source>
        <dbReference type="PIRSR" id="PIRSR639901-1"/>
    </source>
</evidence>
<keyword evidence="9" id="KW-0448">Lipopolysaccharide biosynthesis</keyword>
<comment type="caution">
    <text evidence="12">The sequence shown here is derived from an EMBL/GenBank/DDBJ whole genome shotgun (WGS) entry which is preliminary data.</text>
</comment>
<feature type="site" description="Transition state stabilizer" evidence="8">
    <location>
        <position position="214"/>
    </location>
</feature>
<dbReference type="Gene3D" id="3.40.50.2000">
    <property type="entry name" value="Glycogen Phosphorylase B"/>
    <property type="match status" value="1"/>
</dbReference>
<dbReference type="Pfam" id="PF04413">
    <property type="entry name" value="Glycos_transf_N"/>
    <property type="match status" value="1"/>
</dbReference>
<evidence type="ECO:0000256" key="2">
    <source>
        <dbReference type="ARBA" id="ARBA00012621"/>
    </source>
</evidence>
<accession>A0A849BGA0</accession>
<dbReference type="PANTHER" id="PTHR42755:SF1">
    <property type="entry name" value="3-DEOXY-D-MANNO-OCTULOSONIC ACID TRANSFERASE, MITOCHONDRIAL-RELATED"/>
    <property type="match status" value="1"/>
</dbReference>
<evidence type="ECO:0000256" key="1">
    <source>
        <dbReference type="ARBA" id="ARBA00004713"/>
    </source>
</evidence>
<dbReference type="Gene3D" id="3.40.50.11720">
    <property type="entry name" value="3-Deoxy-D-manno-octulosonic-acid transferase, N-terminal domain"/>
    <property type="match status" value="1"/>
</dbReference>
<evidence type="ECO:0000256" key="5">
    <source>
        <dbReference type="ARBA" id="ARBA00031445"/>
    </source>
</evidence>